<evidence type="ECO:0000313" key="3">
    <source>
        <dbReference type="Proteomes" id="UP000310108"/>
    </source>
</evidence>
<feature type="region of interest" description="Disordered" evidence="1">
    <location>
        <begin position="233"/>
        <end position="256"/>
    </location>
</feature>
<dbReference type="STRING" id="1306861.A0A4U6X1N7"/>
<feature type="compositionally biased region" description="Polar residues" evidence="1">
    <location>
        <begin position="195"/>
        <end position="207"/>
    </location>
</feature>
<sequence length="362" mass="39239">MVGRCLDRDHDSLVVLIEAGADVFSRDNEGRSIWETAIENRQQGSYARDAVDSVLVSYGYHAEVSRFAEKSPRHATYTGWYDRYHFNLMWEGNEHLCPYYDDEALGLDMASFRHEKKHYESSDSSCDVEELGEEEYGETGSEENEYPGSEEIEVLESEDSEEPGSPSRQSEPDEANNPLEGSLAGISKETDSEPESATESGSQSSPSRYLHQVLGDSEQRVPLSAAASVASWLSVSTSRSPREAVLENPSPRGHETLGALSYSPNAEHEDEIFHNPWTEGHELPNNMPGIDILTAVIGTALLGTALLGTGVHGLRSGAPPPPWPATLASSTRSPTPTPVCCCPTAAAEDSSRGSGCTFSTPA</sequence>
<name>A0A4U6X1N7_9PEZI</name>
<protein>
    <submittedName>
        <fullName evidence="2">Uncharacterized protein</fullName>
    </submittedName>
</protein>
<proteinExistence type="predicted"/>
<keyword evidence="3" id="KW-1185">Reference proteome</keyword>
<organism evidence="2 3">
    <name type="scientific">Colletotrichum tanaceti</name>
    <dbReference type="NCBI Taxonomy" id="1306861"/>
    <lineage>
        <taxon>Eukaryota</taxon>
        <taxon>Fungi</taxon>
        <taxon>Dikarya</taxon>
        <taxon>Ascomycota</taxon>
        <taxon>Pezizomycotina</taxon>
        <taxon>Sordariomycetes</taxon>
        <taxon>Hypocreomycetidae</taxon>
        <taxon>Glomerellales</taxon>
        <taxon>Glomerellaceae</taxon>
        <taxon>Colletotrichum</taxon>
        <taxon>Colletotrichum destructivum species complex</taxon>
    </lineage>
</organism>
<comment type="caution">
    <text evidence="2">The sequence shown here is derived from an EMBL/GenBank/DDBJ whole genome shotgun (WGS) entry which is preliminary data.</text>
</comment>
<evidence type="ECO:0000256" key="1">
    <source>
        <dbReference type="SAM" id="MobiDB-lite"/>
    </source>
</evidence>
<dbReference type="Proteomes" id="UP000310108">
    <property type="component" value="Unassembled WGS sequence"/>
</dbReference>
<accession>A0A4U6X1N7</accession>
<feature type="region of interest" description="Disordered" evidence="1">
    <location>
        <begin position="118"/>
        <end position="209"/>
    </location>
</feature>
<dbReference type="AlphaFoldDB" id="A0A4U6X1N7"/>
<evidence type="ECO:0000313" key="2">
    <source>
        <dbReference type="EMBL" id="TKW49055.1"/>
    </source>
</evidence>
<feature type="compositionally biased region" description="Acidic residues" evidence="1">
    <location>
        <begin position="126"/>
        <end position="162"/>
    </location>
</feature>
<gene>
    <name evidence="2" type="ORF">CTA1_1924</name>
</gene>
<reference evidence="2 3" key="1">
    <citation type="journal article" date="2019" name="PLoS ONE">
        <title>Comparative genome analysis indicates high evolutionary potential of pathogenicity genes in Colletotrichum tanaceti.</title>
        <authorList>
            <person name="Lelwala R.V."/>
            <person name="Korhonen P.K."/>
            <person name="Young N.D."/>
            <person name="Scott J.B."/>
            <person name="Ades P.A."/>
            <person name="Gasser R.B."/>
            <person name="Taylor P.W.J."/>
        </authorList>
    </citation>
    <scope>NUCLEOTIDE SEQUENCE [LARGE SCALE GENOMIC DNA]</scope>
    <source>
        <strain evidence="2">BRIP57314</strain>
    </source>
</reference>
<dbReference type="EMBL" id="PJEX01000631">
    <property type="protein sequence ID" value="TKW49055.1"/>
    <property type="molecule type" value="Genomic_DNA"/>
</dbReference>